<protein>
    <submittedName>
        <fullName evidence="1">Uncharacterized protein</fullName>
    </submittedName>
</protein>
<evidence type="ECO:0000313" key="1">
    <source>
        <dbReference type="EMBL" id="GAA5510250.1"/>
    </source>
</evidence>
<organism evidence="1 2">
    <name type="scientific">Novipirellula caenicola</name>
    <dbReference type="NCBI Taxonomy" id="1536901"/>
    <lineage>
        <taxon>Bacteria</taxon>
        <taxon>Pseudomonadati</taxon>
        <taxon>Planctomycetota</taxon>
        <taxon>Planctomycetia</taxon>
        <taxon>Pirellulales</taxon>
        <taxon>Pirellulaceae</taxon>
        <taxon>Novipirellula</taxon>
    </lineage>
</organism>
<sequence length="44" mass="4748">MQGGFARGQNSFVTRAIASCSLRLAQCMASINNRFCGLYVSFVA</sequence>
<keyword evidence="2" id="KW-1185">Reference proteome</keyword>
<dbReference type="EMBL" id="BAABRO010000020">
    <property type="protein sequence ID" value="GAA5510250.1"/>
    <property type="molecule type" value="Genomic_DNA"/>
</dbReference>
<gene>
    <name evidence="1" type="ORF">Rcae01_05756</name>
</gene>
<name>A0ABP9W0D5_9BACT</name>
<evidence type="ECO:0000313" key="2">
    <source>
        <dbReference type="Proteomes" id="UP001416858"/>
    </source>
</evidence>
<reference evidence="1 2" key="1">
    <citation type="submission" date="2024-02" db="EMBL/GenBank/DDBJ databases">
        <title>Rhodopirellula caenicola NBRC 110016.</title>
        <authorList>
            <person name="Ichikawa N."/>
            <person name="Katano-Makiyama Y."/>
            <person name="Hidaka K."/>
        </authorList>
    </citation>
    <scope>NUCLEOTIDE SEQUENCE [LARGE SCALE GENOMIC DNA]</scope>
    <source>
        <strain evidence="1 2">NBRC 110016</strain>
    </source>
</reference>
<dbReference type="Proteomes" id="UP001416858">
    <property type="component" value="Unassembled WGS sequence"/>
</dbReference>
<proteinExistence type="predicted"/>
<accession>A0ABP9W0D5</accession>
<comment type="caution">
    <text evidence="1">The sequence shown here is derived from an EMBL/GenBank/DDBJ whole genome shotgun (WGS) entry which is preliminary data.</text>
</comment>